<organism evidence="1 2">
    <name type="scientific">Sporosarcina contaminans</name>
    <dbReference type="NCBI Taxonomy" id="633403"/>
    <lineage>
        <taxon>Bacteria</taxon>
        <taxon>Bacillati</taxon>
        <taxon>Bacillota</taxon>
        <taxon>Bacilli</taxon>
        <taxon>Bacillales</taxon>
        <taxon>Caryophanaceae</taxon>
        <taxon>Sporosarcina</taxon>
    </lineage>
</organism>
<keyword evidence="2" id="KW-1185">Reference proteome</keyword>
<dbReference type="Pfam" id="PF11863">
    <property type="entry name" value="DUF3383"/>
    <property type="match status" value="1"/>
</dbReference>
<evidence type="ECO:0000313" key="1">
    <source>
        <dbReference type="EMBL" id="MFD1206638.1"/>
    </source>
</evidence>
<dbReference type="RefSeq" id="WP_381482212.1">
    <property type="nucleotide sequence ID" value="NZ_JBHTLT010000127.1"/>
</dbReference>
<reference evidence="2" key="1">
    <citation type="journal article" date="2019" name="Int. J. Syst. Evol. Microbiol.">
        <title>The Global Catalogue of Microorganisms (GCM) 10K type strain sequencing project: providing services to taxonomists for standard genome sequencing and annotation.</title>
        <authorList>
            <consortium name="The Broad Institute Genomics Platform"/>
            <consortium name="The Broad Institute Genome Sequencing Center for Infectious Disease"/>
            <person name="Wu L."/>
            <person name="Ma J."/>
        </authorList>
    </citation>
    <scope>NUCLEOTIDE SEQUENCE [LARGE SCALE GENOMIC DNA]</scope>
    <source>
        <strain evidence="2">CCUG 53915</strain>
    </source>
</reference>
<proteinExistence type="predicted"/>
<evidence type="ECO:0000313" key="2">
    <source>
        <dbReference type="Proteomes" id="UP001597231"/>
    </source>
</evidence>
<dbReference type="EMBL" id="JBHTLT010000127">
    <property type="protein sequence ID" value="MFD1206638.1"/>
    <property type="molecule type" value="Genomic_DNA"/>
</dbReference>
<comment type="caution">
    <text evidence="1">The sequence shown here is derived from an EMBL/GenBank/DDBJ whole genome shotgun (WGS) entry which is preliminary data.</text>
</comment>
<name>A0ABW3U1G8_9BACL</name>
<protein>
    <submittedName>
        <fullName evidence="1">DUF3383 family protein</fullName>
    </submittedName>
</protein>
<gene>
    <name evidence="1" type="ORF">ACFQ38_16195</name>
</gene>
<dbReference type="Proteomes" id="UP001597231">
    <property type="component" value="Unassembled WGS sequence"/>
</dbReference>
<dbReference type="InterPro" id="IPR021808">
    <property type="entry name" value="DUF3383"/>
</dbReference>
<sequence>MRYVDVVITRETRPIAEKGFGLPLVLGTTKETSYKVYREIEDVAADYEVDSTEYKLFSRMFGQNPRPQEIAVFGVPYKVMDGPASLVEALNNLVKKHKDFYYLVSTEQGDEEITALAEWTNSSDRLYGATTANPELAATLKGKFDNTFLVVHDKPETYVAEGLISTCAPRVVGSYNWTFKNVQGVPAVEYDNTTINEIHTNNASTYIEEAGVLMNSHGVVTSGEYIDVIQATHFLKARMAEYVFRLLALNEKVPYTDAGIALVVAEIENVLNLATKQGIVATDEADNPLYTITAPRAADVPKNTKAKRILPDVHWRAVIAGAVEHVEIRGVLTL</sequence>
<accession>A0ABW3U1G8</accession>